<evidence type="ECO:0000313" key="3">
    <source>
        <dbReference type="Proteomes" id="UP000295182"/>
    </source>
</evidence>
<keyword evidence="3" id="KW-1185">Reference proteome</keyword>
<dbReference type="InterPro" id="IPR025906">
    <property type="entry name" value="YjfB_motility"/>
</dbReference>
<dbReference type="EMBL" id="SLXH01000038">
    <property type="protein sequence ID" value="TCP12523.1"/>
    <property type="molecule type" value="Genomic_DNA"/>
</dbReference>
<reference evidence="2 3" key="1">
    <citation type="submission" date="2019-03" db="EMBL/GenBank/DDBJ databases">
        <title>Genomic Encyclopedia of Type Strains, Phase IV (KMG-IV): sequencing the most valuable type-strain genomes for metagenomic binning, comparative biology and taxonomic classification.</title>
        <authorList>
            <person name="Goeker M."/>
        </authorList>
    </citation>
    <scope>NUCLEOTIDE SEQUENCE [LARGE SCALE GENOMIC DNA]</scope>
    <source>
        <strain evidence="2 3">DSM 1837</strain>
    </source>
</reference>
<name>A0A4R2MXJ8_9BURK</name>
<organism evidence="2 3">
    <name type="scientific">Simplicispira metamorpha</name>
    <dbReference type="NCBI Taxonomy" id="80881"/>
    <lineage>
        <taxon>Bacteria</taxon>
        <taxon>Pseudomonadati</taxon>
        <taxon>Pseudomonadota</taxon>
        <taxon>Betaproteobacteria</taxon>
        <taxon>Burkholderiales</taxon>
        <taxon>Comamonadaceae</taxon>
        <taxon>Simplicispira</taxon>
    </lineage>
</organism>
<feature type="compositionally biased region" description="Polar residues" evidence="1">
    <location>
        <begin position="59"/>
        <end position="71"/>
    </location>
</feature>
<accession>A0A4R2MXJ8</accession>
<feature type="region of interest" description="Disordered" evidence="1">
    <location>
        <begin position="51"/>
        <end position="71"/>
    </location>
</feature>
<dbReference type="Pfam" id="PF14070">
    <property type="entry name" value="YjfB_motility"/>
    <property type="match status" value="1"/>
</dbReference>
<evidence type="ECO:0000313" key="2">
    <source>
        <dbReference type="EMBL" id="TCP12523.1"/>
    </source>
</evidence>
<comment type="caution">
    <text evidence="2">The sequence shown here is derived from an EMBL/GenBank/DDBJ whole genome shotgun (WGS) entry which is preliminary data.</text>
</comment>
<evidence type="ECO:0000256" key="1">
    <source>
        <dbReference type="SAM" id="MobiDB-lite"/>
    </source>
</evidence>
<dbReference type="AlphaFoldDB" id="A0A4R2MXJ8"/>
<sequence length="71" mass="7131">MDIAATNAIVRTATAQASQTTSDAVNIAVLKKALNTQAAAAATMLEALPQPPQQPALATSGTLGTRLNTIA</sequence>
<gene>
    <name evidence="2" type="ORF">EV674_13825</name>
</gene>
<protein>
    <submittedName>
        <fullName evidence="2">Putative motility protein YjfB-like</fullName>
    </submittedName>
</protein>
<proteinExistence type="predicted"/>
<dbReference type="RefSeq" id="WP_119014578.1">
    <property type="nucleotide sequence ID" value="NZ_QXNC01000042.1"/>
</dbReference>
<dbReference type="Proteomes" id="UP000295182">
    <property type="component" value="Unassembled WGS sequence"/>
</dbReference>